<proteinExistence type="predicted"/>
<gene>
    <name evidence="2" type="primary">SLC39A12</name>
    <name evidence="2" type="ORF">SNAT2548_LOCUS18297</name>
</gene>
<comment type="caution">
    <text evidence="2">The sequence shown here is derived from an EMBL/GenBank/DDBJ whole genome shotgun (WGS) entry which is preliminary data.</text>
</comment>
<evidence type="ECO:0000313" key="2">
    <source>
        <dbReference type="EMBL" id="CAE7348345.1"/>
    </source>
</evidence>
<evidence type="ECO:0000313" key="3">
    <source>
        <dbReference type="Proteomes" id="UP000604046"/>
    </source>
</evidence>
<dbReference type="Proteomes" id="UP000604046">
    <property type="component" value="Unassembled WGS sequence"/>
</dbReference>
<organism evidence="2 3">
    <name type="scientific">Symbiodinium natans</name>
    <dbReference type="NCBI Taxonomy" id="878477"/>
    <lineage>
        <taxon>Eukaryota</taxon>
        <taxon>Sar</taxon>
        <taxon>Alveolata</taxon>
        <taxon>Dinophyceae</taxon>
        <taxon>Suessiales</taxon>
        <taxon>Symbiodiniaceae</taxon>
        <taxon>Symbiodinium</taxon>
    </lineage>
</organism>
<dbReference type="InterPro" id="IPR036514">
    <property type="entry name" value="SGNH_hydro_sf"/>
</dbReference>
<dbReference type="AlphaFoldDB" id="A0A812PVH8"/>
<dbReference type="InterPro" id="IPR013830">
    <property type="entry name" value="SGNH_hydro"/>
</dbReference>
<evidence type="ECO:0000259" key="1">
    <source>
        <dbReference type="Pfam" id="PF13472"/>
    </source>
</evidence>
<name>A0A812PVH8_9DINO</name>
<dbReference type="OrthoDB" id="6096490at2759"/>
<sequence>MGFLSIVHHSAFPDPASKHLGECAASKPDSQQWLFRAQAPAARVGDGQPQKKCPAKPRNMSKIGALLDRHVSVCGLTGKSAEEMLLGVNTSLVDQCGIAWKDRGLARTLEEDGPFDLVLLMAGTNDLPYTHRRRNAAANLRALHQVCHRRGIPTVAMAPPLAPVGDKPWRSNRQALLEDMEVLFQGLDKHLTYMDPSVILSHENSLMWDPDGLHFSQIGSYTLGKSLAKLAIELCEGPASTPPRHRARRTGLRAPACPLSQEQLAQKSAPAPEFKIPTILSSCDPGAQLLKA</sequence>
<feature type="domain" description="SGNH hydrolase-type esterase" evidence="1">
    <location>
        <begin position="102"/>
        <end position="219"/>
    </location>
</feature>
<dbReference type="SUPFAM" id="SSF52266">
    <property type="entry name" value="SGNH hydrolase"/>
    <property type="match status" value="1"/>
</dbReference>
<dbReference type="Pfam" id="PF13472">
    <property type="entry name" value="Lipase_GDSL_2"/>
    <property type="match status" value="1"/>
</dbReference>
<keyword evidence="3" id="KW-1185">Reference proteome</keyword>
<reference evidence="2" key="1">
    <citation type="submission" date="2021-02" db="EMBL/GenBank/DDBJ databases">
        <authorList>
            <person name="Dougan E. K."/>
            <person name="Rhodes N."/>
            <person name="Thang M."/>
            <person name="Chan C."/>
        </authorList>
    </citation>
    <scope>NUCLEOTIDE SEQUENCE</scope>
</reference>
<dbReference type="EMBL" id="CAJNDS010002140">
    <property type="protein sequence ID" value="CAE7348345.1"/>
    <property type="molecule type" value="Genomic_DNA"/>
</dbReference>
<protein>
    <submittedName>
        <fullName evidence="2">SLC39A12 protein</fullName>
    </submittedName>
</protein>
<accession>A0A812PVH8</accession>
<dbReference type="CDD" id="cd00229">
    <property type="entry name" value="SGNH_hydrolase"/>
    <property type="match status" value="1"/>
</dbReference>
<dbReference type="Gene3D" id="3.40.50.1110">
    <property type="entry name" value="SGNH hydrolase"/>
    <property type="match status" value="1"/>
</dbReference>